<dbReference type="GO" id="GO:0046872">
    <property type="term" value="F:metal ion binding"/>
    <property type="evidence" value="ECO:0007669"/>
    <property type="project" value="InterPro"/>
</dbReference>
<evidence type="ECO:0000259" key="2">
    <source>
        <dbReference type="PROSITE" id="PS50905"/>
    </source>
</evidence>
<dbReference type="AlphaFoldDB" id="A0A644YK67"/>
<reference evidence="3" key="1">
    <citation type="submission" date="2019-08" db="EMBL/GenBank/DDBJ databases">
        <authorList>
            <person name="Kucharzyk K."/>
            <person name="Murdoch R.W."/>
            <person name="Higgins S."/>
            <person name="Loffler F."/>
        </authorList>
    </citation>
    <scope>NUCLEOTIDE SEQUENCE</scope>
</reference>
<dbReference type="InterPro" id="IPR009040">
    <property type="entry name" value="Ferritin-like_diiron"/>
</dbReference>
<comment type="caution">
    <text evidence="3">The sequence shown here is derived from an EMBL/GenBank/DDBJ whole genome shotgun (WGS) entry which is preliminary data.</text>
</comment>
<proteinExistence type="predicted"/>
<dbReference type="Pfam" id="PF02915">
    <property type="entry name" value="Rubrerythrin"/>
    <property type="match status" value="2"/>
</dbReference>
<dbReference type="Gene3D" id="1.20.1260.10">
    <property type="match status" value="1"/>
</dbReference>
<dbReference type="InterPro" id="IPR009078">
    <property type="entry name" value="Ferritin-like_SF"/>
</dbReference>
<dbReference type="GO" id="GO:0016491">
    <property type="term" value="F:oxidoreductase activity"/>
    <property type="evidence" value="ECO:0007669"/>
    <property type="project" value="InterPro"/>
</dbReference>
<evidence type="ECO:0000313" key="3">
    <source>
        <dbReference type="EMBL" id="MPM28780.1"/>
    </source>
</evidence>
<dbReference type="PANTHER" id="PTHR43865:SF1">
    <property type="entry name" value="RUBRERYTHRIN-RELATED"/>
    <property type="match status" value="1"/>
</dbReference>
<gene>
    <name evidence="3" type="primary">rbr_19</name>
    <name evidence="3" type="ORF">SDC9_75308</name>
</gene>
<dbReference type="EMBL" id="VSSQ01005344">
    <property type="protein sequence ID" value="MPM28780.1"/>
    <property type="molecule type" value="Genomic_DNA"/>
</dbReference>
<dbReference type="InterPro" id="IPR012347">
    <property type="entry name" value="Ferritin-like"/>
</dbReference>
<organism evidence="3">
    <name type="scientific">bioreactor metagenome</name>
    <dbReference type="NCBI Taxonomy" id="1076179"/>
    <lineage>
        <taxon>unclassified sequences</taxon>
        <taxon>metagenomes</taxon>
        <taxon>ecological metagenomes</taxon>
    </lineage>
</organism>
<evidence type="ECO:0000256" key="1">
    <source>
        <dbReference type="ARBA" id="ARBA00001965"/>
    </source>
</evidence>
<dbReference type="SUPFAM" id="SSF47240">
    <property type="entry name" value="Ferritin-like"/>
    <property type="match status" value="1"/>
</dbReference>
<feature type="domain" description="Ferritin-like diiron" evidence="2">
    <location>
        <begin position="2"/>
        <end position="133"/>
    </location>
</feature>
<dbReference type="InterPro" id="IPR003251">
    <property type="entry name" value="Rr_diiron-bd_dom"/>
</dbReference>
<protein>
    <submittedName>
        <fullName evidence="3">Rubrerythrin</fullName>
    </submittedName>
</protein>
<dbReference type="PANTHER" id="PTHR43865">
    <property type="entry name" value="RUBRERYTHRIN-RELATED"/>
    <property type="match status" value="1"/>
</dbReference>
<name>A0A644YK67_9ZZZZ</name>
<dbReference type="CDD" id="cd01041">
    <property type="entry name" value="Rubrerythrin"/>
    <property type="match status" value="1"/>
</dbReference>
<comment type="cofactor">
    <cofactor evidence="1">
        <name>Fe(3+)</name>
        <dbReference type="ChEBI" id="CHEBI:29034"/>
    </cofactor>
</comment>
<accession>A0A644YK67</accession>
<dbReference type="PROSITE" id="PS50905">
    <property type="entry name" value="FERRITIN_LIKE"/>
    <property type="match status" value="1"/>
</dbReference>
<sequence>MELKGTMTEKNLKAAFTGESMARNRYTFYAEKAKQEGLDEIADLYERMAKNETIHAKLFYQHLNGGIPATAANLMESMKGEFGEWSSLYPGFAKTAREEGLSDVAELFEKIADIECNHEHAFLAALAKLSATSGKPAAAEAPETQPKTVTVNGYRCMFCGATYEKRPDVCSVCHAIGSFETASFQKEI</sequence>
<dbReference type="InterPro" id="IPR052364">
    <property type="entry name" value="Rubrerythrin"/>
</dbReference>